<dbReference type="HOGENOM" id="CLU_2182223_0_0_7"/>
<reference evidence="2 3" key="1">
    <citation type="journal article" date="2007" name="Nat. Biotechnol.">
        <title>Complete genome sequence of the myxobacterium Sorangium cellulosum.</title>
        <authorList>
            <person name="Schneiker S."/>
            <person name="Perlova O."/>
            <person name="Kaiser O."/>
            <person name="Gerth K."/>
            <person name="Alici A."/>
            <person name="Altmeyer M.O."/>
            <person name="Bartels D."/>
            <person name="Bekel T."/>
            <person name="Beyer S."/>
            <person name="Bode E."/>
            <person name="Bode H.B."/>
            <person name="Bolten C.J."/>
            <person name="Choudhuri J.V."/>
            <person name="Doss S."/>
            <person name="Elnakady Y.A."/>
            <person name="Frank B."/>
            <person name="Gaigalat L."/>
            <person name="Goesmann A."/>
            <person name="Groeger C."/>
            <person name="Gross F."/>
            <person name="Jelsbak L."/>
            <person name="Jelsbak L."/>
            <person name="Kalinowski J."/>
            <person name="Kegler C."/>
            <person name="Knauber T."/>
            <person name="Konietzny S."/>
            <person name="Kopp M."/>
            <person name="Krause L."/>
            <person name="Krug D."/>
            <person name="Linke B."/>
            <person name="Mahmud T."/>
            <person name="Martinez-Arias R."/>
            <person name="McHardy A.C."/>
            <person name="Merai M."/>
            <person name="Meyer F."/>
            <person name="Mormann S."/>
            <person name="Munoz-Dorado J."/>
            <person name="Perez J."/>
            <person name="Pradella S."/>
            <person name="Rachid S."/>
            <person name="Raddatz G."/>
            <person name="Rosenau F."/>
            <person name="Rueckert C."/>
            <person name="Sasse F."/>
            <person name="Scharfe M."/>
            <person name="Schuster S.C."/>
            <person name="Suen G."/>
            <person name="Treuner-Lange A."/>
            <person name="Velicer G.J."/>
            <person name="Vorholter F.-J."/>
            <person name="Weissman K.J."/>
            <person name="Welch R.D."/>
            <person name="Wenzel S.C."/>
            <person name="Whitworth D.E."/>
            <person name="Wilhelm S."/>
            <person name="Wittmann C."/>
            <person name="Bloecker H."/>
            <person name="Puehler A."/>
            <person name="Mueller R."/>
        </authorList>
    </citation>
    <scope>NUCLEOTIDE SEQUENCE [LARGE SCALE GENOMIC DNA]</scope>
    <source>
        <strain evidence="3">So ce56</strain>
    </source>
</reference>
<dbReference type="AlphaFoldDB" id="A9GFQ2"/>
<evidence type="ECO:0000313" key="3">
    <source>
        <dbReference type="Proteomes" id="UP000002139"/>
    </source>
</evidence>
<name>A9GFQ2_SORC5</name>
<dbReference type="Proteomes" id="UP000002139">
    <property type="component" value="Chromosome"/>
</dbReference>
<dbReference type="KEGG" id="scl:sce3026"/>
<keyword evidence="3" id="KW-1185">Reference proteome</keyword>
<gene>
    <name evidence="2" type="ordered locus">sce3026</name>
</gene>
<evidence type="ECO:0000313" key="2">
    <source>
        <dbReference type="EMBL" id="CAN93185.1"/>
    </source>
</evidence>
<protein>
    <submittedName>
        <fullName evidence="2">Uncharacterized protein</fullName>
    </submittedName>
</protein>
<sequence>MRGVDDVQLRVYRSPYVASMSRPAPLNTGSALATRPSALRAPGARRPDRVAREVTPSAGGRGGAKPPRDWRRRRVLETGAAHGRVRTLRAMRRLAAGFQRSCVRAIMTL</sequence>
<accession>A9GFQ2</accession>
<proteinExistence type="predicted"/>
<dbReference type="STRING" id="448385.sce3026"/>
<dbReference type="EMBL" id="AM746676">
    <property type="protein sequence ID" value="CAN93185.1"/>
    <property type="molecule type" value="Genomic_DNA"/>
</dbReference>
<evidence type="ECO:0000256" key="1">
    <source>
        <dbReference type="SAM" id="MobiDB-lite"/>
    </source>
</evidence>
<organism evidence="2 3">
    <name type="scientific">Sorangium cellulosum (strain So ce56)</name>
    <name type="common">Polyangium cellulosum (strain So ce56)</name>
    <dbReference type="NCBI Taxonomy" id="448385"/>
    <lineage>
        <taxon>Bacteria</taxon>
        <taxon>Pseudomonadati</taxon>
        <taxon>Myxococcota</taxon>
        <taxon>Polyangia</taxon>
        <taxon>Polyangiales</taxon>
        <taxon>Polyangiaceae</taxon>
        <taxon>Sorangium</taxon>
    </lineage>
</organism>
<feature type="region of interest" description="Disordered" evidence="1">
    <location>
        <begin position="18"/>
        <end position="71"/>
    </location>
</feature>